<dbReference type="AlphaFoldDB" id="A0A2B7JRQ4"/>
<proteinExistence type="predicted"/>
<dbReference type="GeneID" id="92858325"/>
<organism evidence="3 4">
    <name type="scientific">Cutibacterium acnes</name>
    <name type="common">Propionibacterium acnes</name>
    <dbReference type="NCBI Taxonomy" id="1747"/>
    <lineage>
        <taxon>Bacteria</taxon>
        <taxon>Bacillati</taxon>
        <taxon>Actinomycetota</taxon>
        <taxon>Actinomycetes</taxon>
        <taxon>Propionibacteriales</taxon>
        <taxon>Propionibacteriaceae</taxon>
        <taxon>Cutibacterium</taxon>
    </lineage>
</organism>
<dbReference type="RefSeq" id="WP_002518660.1">
    <property type="nucleotide sequence ID" value="NZ_AP022844.1"/>
</dbReference>
<sequence>MATLAAVTHHATSHYSPTETNLDLPEVTTATRDAAPSTHKNPESGIYYCEGIVDEQPVKAIEDSDTLARLPGGGNQILIIDEQVKNQWNRRSRSTVQNH</sequence>
<feature type="region of interest" description="Disordered" evidence="1">
    <location>
        <begin position="1"/>
        <end position="44"/>
    </location>
</feature>
<evidence type="ECO:0000313" key="5">
    <source>
        <dbReference type="Proteomes" id="UP000256621"/>
    </source>
</evidence>
<reference evidence="3 4" key="1">
    <citation type="submission" date="2017-02" db="EMBL/GenBank/DDBJ databases">
        <title>Prevalence of linear plasmids in Cutibacterium acnes isolates obtained from cancerous prostatic tissue.</title>
        <authorList>
            <person name="Davidsson S."/>
            <person name="Bruggemann H."/>
        </authorList>
    </citation>
    <scope>NUCLEOTIDE SEQUENCE [LARGE SCALE GENOMIC DNA]</scope>
    <source>
        <strain evidence="3 4">11-78</strain>
    </source>
</reference>
<accession>A0A2B7JRQ4</accession>
<reference evidence="2 5" key="2">
    <citation type="submission" date="2018-08" db="EMBL/GenBank/DDBJ databases">
        <title>Genome sequencing of Cutibacterium acnes KCOM 1315.</title>
        <authorList>
            <person name="Kook J.-K."/>
            <person name="Park S.-N."/>
            <person name="Lim Y.K."/>
        </authorList>
    </citation>
    <scope>NUCLEOTIDE SEQUENCE [LARGE SCALE GENOMIC DNA]</scope>
    <source>
        <strain evidence="2 5">KCOM 1315</strain>
    </source>
</reference>
<evidence type="ECO:0000313" key="4">
    <source>
        <dbReference type="Proteomes" id="UP000226191"/>
    </source>
</evidence>
<dbReference type="Proteomes" id="UP000256621">
    <property type="component" value="Chromosome"/>
</dbReference>
<protein>
    <submittedName>
        <fullName evidence="3">Uncharacterized protein</fullName>
    </submittedName>
</protein>
<gene>
    <name evidence="3" type="ORF">B1B09_05805</name>
    <name evidence="2" type="ORF">DXN06_06870</name>
</gene>
<dbReference type="EMBL" id="MVCE01000002">
    <property type="protein sequence ID" value="PGF35110.1"/>
    <property type="molecule type" value="Genomic_DNA"/>
</dbReference>
<evidence type="ECO:0000313" key="3">
    <source>
        <dbReference type="EMBL" id="PGF35110.1"/>
    </source>
</evidence>
<dbReference type="OrthoDB" id="3246112at2"/>
<dbReference type="Proteomes" id="UP000226191">
    <property type="component" value="Unassembled WGS sequence"/>
</dbReference>
<evidence type="ECO:0000256" key="1">
    <source>
        <dbReference type="SAM" id="MobiDB-lite"/>
    </source>
</evidence>
<dbReference type="EMBL" id="CP031442">
    <property type="protein sequence ID" value="AXM06887.1"/>
    <property type="molecule type" value="Genomic_DNA"/>
</dbReference>
<name>A0A2B7JRQ4_CUTAC</name>
<evidence type="ECO:0000313" key="2">
    <source>
        <dbReference type="EMBL" id="AXM06887.1"/>
    </source>
</evidence>